<organism evidence="3 4">
    <name type="scientific">Nephila pilipes</name>
    <name type="common">Giant wood spider</name>
    <name type="synonym">Nephila maculata</name>
    <dbReference type="NCBI Taxonomy" id="299642"/>
    <lineage>
        <taxon>Eukaryota</taxon>
        <taxon>Metazoa</taxon>
        <taxon>Ecdysozoa</taxon>
        <taxon>Arthropoda</taxon>
        <taxon>Chelicerata</taxon>
        <taxon>Arachnida</taxon>
        <taxon>Araneae</taxon>
        <taxon>Araneomorphae</taxon>
        <taxon>Entelegynae</taxon>
        <taxon>Araneoidea</taxon>
        <taxon>Nephilidae</taxon>
        <taxon>Nephila</taxon>
    </lineage>
</organism>
<feature type="chain" id="PRO_5036470044" description="Prolyl 4-hydroxylase N-terminal domain-containing protein" evidence="1">
    <location>
        <begin position="18"/>
        <end position="55"/>
    </location>
</feature>
<proteinExistence type="predicted"/>
<dbReference type="GO" id="GO:0004656">
    <property type="term" value="F:procollagen-proline 4-dioxygenase activity"/>
    <property type="evidence" value="ECO:0007669"/>
    <property type="project" value="InterPro"/>
</dbReference>
<keyword evidence="4" id="KW-1185">Reference proteome</keyword>
<sequence>MMRWFVVAAVLACGARGDIFSSTAHLQNLLHLERHLVTTLHDYIDKTEAKVNQVK</sequence>
<evidence type="ECO:0000313" key="4">
    <source>
        <dbReference type="Proteomes" id="UP000887013"/>
    </source>
</evidence>
<accession>A0A8X6MEQ7</accession>
<reference evidence="3" key="1">
    <citation type="submission" date="2020-08" db="EMBL/GenBank/DDBJ databases">
        <title>Multicomponent nature underlies the extraordinary mechanical properties of spider dragline silk.</title>
        <authorList>
            <person name="Kono N."/>
            <person name="Nakamura H."/>
            <person name="Mori M."/>
            <person name="Yoshida Y."/>
            <person name="Ohtoshi R."/>
            <person name="Malay A.D."/>
            <person name="Moran D.A.P."/>
            <person name="Tomita M."/>
            <person name="Numata K."/>
            <person name="Arakawa K."/>
        </authorList>
    </citation>
    <scope>NUCLEOTIDE SEQUENCE</scope>
</reference>
<dbReference type="Pfam" id="PF08336">
    <property type="entry name" value="P4Ha_N"/>
    <property type="match status" value="1"/>
</dbReference>
<dbReference type="Proteomes" id="UP000887013">
    <property type="component" value="Unassembled WGS sequence"/>
</dbReference>
<gene>
    <name evidence="3" type="ORF">NPIL_359371</name>
</gene>
<keyword evidence="1" id="KW-0732">Signal</keyword>
<comment type="caution">
    <text evidence="3">The sequence shown here is derived from an EMBL/GenBank/DDBJ whole genome shotgun (WGS) entry which is preliminary data.</text>
</comment>
<feature type="domain" description="Prolyl 4-hydroxylase N-terminal" evidence="2">
    <location>
        <begin position="22"/>
        <end position="55"/>
    </location>
</feature>
<feature type="signal peptide" evidence="1">
    <location>
        <begin position="1"/>
        <end position="17"/>
    </location>
</feature>
<dbReference type="EMBL" id="BMAW01091398">
    <property type="protein sequence ID" value="GFS49579.1"/>
    <property type="molecule type" value="Genomic_DNA"/>
</dbReference>
<dbReference type="OrthoDB" id="10417116at2759"/>
<name>A0A8X6MEQ7_NEPPI</name>
<dbReference type="AlphaFoldDB" id="A0A8X6MEQ7"/>
<dbReference type="InterPro" id="IPR013547">
    <property type="entry name" value="P4H_N"/>
</dbReference>
<evidence type="ECO:0000259" key="2">
    <source>
        <dbReference type="Pfam" id="PF08336"/>
    </source>
</evidence>
<evidence type="ECO:0000313" key="3">
    <source>
        <dbReference type="EMBL" id="GFS49579.1"/>
    </source>
</evidence>
<dbReference type="GO" id="GO:0005783">
    <property type="term" value="C:endoplasmic reticulum"/>
    <property type="evidence" value="ECO:0007669"/>
    <property type="project" value="InterPro"/>
</dbReference>
<protein>
    <recommendedName>
        <fullName evidence="2">Prolyl 4-hydroxylase N-terminal domain-containing protein</fullName>
    </recommendedName>
</protein>
<feature type="non-terminal residue" evidence="3">
    <location>
        <position position="55"/>
    </location>
</feature>
<evidence type="ECO:0000256" key="1">
    <source>
        <dbReference type="SAM" id="SignalP"/>
    </source>
</evidence>